<evidence type="ECO:0000313" key="17">
    <source>
        <dbReference type="EMBL" id="CAK8696067.1"/>
    </source>
</evidence>
<keyword evidence="3" id="KW-0597">Phosphoprotein</keyword>
<keyword evidence="5 14" id="KW-0479">Metal-binding</keyword>
<keyword evidence="8 14" id="KW-0460">Magnesium</keyword>
<dbReference type="InterPro" id="IPR036412">
    <property type="entry name" value="HAD-like_sf"/>
</dbReference>
<dbReference type="SUPFAM" id="SSF81665">
    <property type="entry name" value="Calcium ATPase, transmembrane domain M"/>
    <property type="match status" value="1"/>
</dbReference>
<dbReference type="InterPro" id="IPR023299">
    <property type="entry name" value="ATPase_P-typ_cyto_dom_N"/>
</dbReference>
<dbReference type="InterPro" id="IPR023298">
    <property type="entry name" value="ATPase_P-typ_TM_dom_sf"/>
</dbReference>
<dbReference type="InterPro" id="IPR004014">
    <property type="entry name" value="ATPase_P-typ_cation-transptr_N"/>
</dbReference>
<feature type="transmembrane region" description="Helical" evidence="14">
    <location>
        <begin position="1121"/>
        <end position="1139"/>
    </location>
</feature>
<feature type="transmembrane region" description="Helical" evidence="14">
    <location>
        <begin position="425"/>
        <end position="445"/>
    </location>
</feature>
<dbReference type="InterPro" id="IPR006068">
    <property type="entry name" value="ATPase_P-typ_cation-transptr_C"/>
</dbReference>
<dbReference type="EMBL" id="CAWYQH010000152">
    <property type="protein sequence ID" value="CAK8696067.1"/>
    <property type="molecule type" value="Genomic_DNA"/>
</dbReference>
<feature type="transmembrane region" description="Helical" evidence="14">
    <location>
        <begin position="1008"/>
        <end position="1025"/>
    </location>
</feature>
<protein>
    <recommendedName>
        <fullName evidence="14">Cation-transporting ATPase</fullName>
        <ecNumber evidence="14">7.2.2.-</ecNumber>
    </recommendedName>
</protein>
<evidence type="ECO:0000256" key="4">
    <source>
        <dbReference type="ARBA" id="ARBA00022692"/>
    </source>
</evidence>
<dbReference type="NCBIfam" id="TIGR01657">
    <property type="entry name" value="P-ATPase-V"/>
    <property type="match status" value="1"/>
</dbReference>
<feature type="transmembrane region" description="Helical" evidence="14">
    <location>
        <begin position="1046"/>
        <end position="1070"/>
    </location>
</feature>
<evidence type="ECO:0000256" key="13">
    <source>
        <dbReference type="ARBA" id="ARBA00049360"/>
    </source>
</evidence>
<dbReference type="InterPro" id="IPR023214">
    <property type="entry name" value="HAD_sf"/>
</dbReference>
<feature type="transmembrane region" description="Helical" evidence="14">
    <location>
        <begin position="457"/>
        <end position="484"/>
    </location>
</feature>
<evidence type="ECO:0000256" key="5">
    <source>
        <dbReference type="ARBA" id="ARBA00022723"/>
    </source>
</evidence>
<dbReference type="InterPro" id="IPR008250">
    <property type="entry name" value="ATPase_P-typ_transduc_dom_A_sf"/>
</dbReference>
<comment type="caution">
    <text evidence="17">The sequence shown here is derived from an EMBL/GenBank/DDBJ whole genome shotgun (WGS) entry which is preliminary data.</text>
</comment>
<comment type="similarity">
    <text evidence="2 14">Belongs to the cation transport ATPase (P-type) (TC 3.A.3) family. Type V subfamily.</text>
</comment>
<keyword evidence="10 14" id="KW-1133">Transmembrane helix</keyword>
<proteinExistence type="inferred from homology"/>
<feature type="transmembrane region" description="Helical" evidence="14">
    <location>
        <begin position="1151"/>
        <end position="1172"/>
    </location>
</feature>
<feature type="transmembrane region" description="Helical" evidence="14">
    <location>
        <begin position="980"/>
        <end position="1002"/>
    </location>
</feature>
<dbReference type="SUPFAM" id="SSF56784">
    <property type="entry name" value="HAD-like"/>
    <property type="match status" value="1"/>
</dbReference>
<feature type="transmembrane region" description="Helical" evidence="14">
    <location>
        <begin position="55"/>
        <end position="73"/>
    </location>
</feature>
<evidence type="ECO:0000256" key="6">
    <source>
        <dbReference type="ARBA" id="ARBA00022741"/>
    </source>
</evidence>
<dbReference type="Pfam" id="PF00122">
    <property type="entry name" value="E1-E2_ATPase"/>
    <property type="match status" value="1"/>
</dbReference>
<keyword evidence="7 14" id="KW-0067">ATP-binding</keyword>
<dbReference type="Gene3D" id="3.40.50.1000">
    <property type="entry name" value="HAD superfamily/HAD-like"/>
    <property type="match status" value="1"/>
</dbReference>
<evidence type="ECO:0000256" key="14">
    <source>
        <dbReference type="RuleBase" id="RU362082"/>
    </source>
</evidence>
<evidence type="ECO:0000256" key="1">
    <source>
        <dbReference type="ARBA" id="ARBA00004141"/>
    </source>
</evidence>
<accession>A0ABP0GWF0</accession>
<dbReference type="PROSITE" id="PS00154">
    <property type="entry name" value="ATPASE_E1_E2"/>
    <property type="match status" value="1"/>
</dbReference>
<evidence type="ECO:0000256" key="15">
    <source>
        <dbReference type="SAM" id="MobiDB-lite"/>
    </source>
</evidence>
<dbReference type="SFLD" id="SFLDS00003">
    <property type="entry name" value="Haloacid_Dehalogenase"/>
    <property type="match status" value="1"/>
</dbReference>
<reference evidence="17 18" key="1">
    <citation type="submission" date="2024-02" db="EMBL/GenBank/DDBJ databases">
        <authorList>
            <person name="Daric V."/>
            <person name="Darras S."/>
        </authorList>
    </citation>
    <scope>NUCLEOTIDE SEQUENCE [LARGE SCALE GENOMIC DNA]</scope>
</reference>
<comment type="catalytic activity">
    <reaction evidence="13 14">
        <text>ATP + H2O = ADP + phosphate + H(+)</text>
        <dbReference type="Rhea" id="RHEA:13065"/>
        <dbReference type="ChEBI" id="CHEBI:15377"/>
        <dbReference type="ChEBI" id="CHEBI:15378"/>
        <dbReference type="ChEBI" id="CHEBI:30616"/>
        <dbReference type="ChEBI" id="CHEBI:43474"/>
        <dbReference type="ChEBI" id="CHEBI:456216"/>
    </reaction>
</comment>
<evidence type="ECO:0000256" key="7">
    <source>
        <dbReference type="ARBA" id="ARBA00022840"/>
    </source>
</evidence>
<feature type="region of interest" description="Disordered" evidence="15">
    <location>
        <begin position="614"/>
        <end position="647"/>
    </location>
</feature>
<keyword evidence="9 14" id="KW-1278">Translocase</keyword>
<evidence type="ECO:0000256" key="12">
    <source>
        <dbReference type="ARBA" id="ARBA00023136"/>
    </source>
</evidence>
<dbReference type="NCBIfam" id="TIGR01494">
    <property type="entry name" value="ATPase_P-type"/>
    <property type="match status" value="2"/>
</dbReference>
<evidence type="ECO:0000256" key="11">
    <source>
        <dbReference type="ARBA" id="ARBA00023065"/>
    </source>
</evidence>
<dbReference type="Pfam" id="PF00690">
    <property type="entry name" value="Cation_ATPase_N"/>
    <property type="match status" value="1"/>
</dbReference>
<dbReference type="SFLD" id="SFLDF00027">
    <property type="entry name" value="p-type_atpase"/>
    <property type="match status" value="1"/>
</dbReference>
<dbReference type="Gene3D" id="3.40.1110.10">
    <property type="entry name" value="Calcium-transporting ATPase, cytoplasmic domain N"/>
    <property type="match status" value="1"/>
</dbReference>
<comment type="subcellular location">
    <subcellularLocation>
        <location evidence="1 14">Membrane</location>
        <topology evidence="1 14">Multi-pass membrane protein</topology>
    </subcellularLocation>
</comment>
<dbReference type="Pfam" id="PF13246">
    <property type="entry name" value="Cation_ATPase"/>
    <property type="match status" value="1"/>
</dbReference>
<dbReference type="InterPro" id="IPR006544">
    <property type="entry name" value="P-type_TPase_V"/>
</dbReference>
<dbReference type="Pfam" id="PF12409">
    <property type="entry name" value="P5-ATPase"/>
    <property type="match status" value="1"/>
</dbReference>
<dbReference type="SUPFAM" id="SSF81660">
    <property type="entry name" value="Metal cation-transporting ATPase, ATP-binding domain N"/>
    <property type="match status" value="1"/>
</dbReference>
<dbReference type="SMART" id="SM00831">
    <property type="entry name" value="Cation_ATPase_N"/>
    <property type="match status" value="1"/>
</dbReference>
<dbReference type="Proteomes" id="UP001642483">
    <property type="component" value="Unassembled WGS sequence"/>
</dbReference>
<dbReference type="PANTHER" id="PTHR45630:SF8">
    <property type="entry name" value="CATION-TRANSPORTING ATPASE"/>
    <property type="match status" value="1"/>
</dbReference>
<keyword evidence="18" id="KW-1185">Reference proteome</keyword>
<organism evidence="17 18">
    <name type="scientific">Clavelina lepadiformis</name>
    <name type="common">Light-bulb sea squirt</name>
    <name type="synonym">Ascidia lepadiformis</name>
    <dbReference type="NCBI Taxonomy" id="159417"/>
    <lineage>
        <taxon>Eukaryota</taxon>
        <taxon>Metazoa</taxon>
        <taxon>Chordata</taxon>
        <taxon>Tunicata</taxon>
        <taxon>Ascidiacea</taxon>
        <taxon>Aplousobranchia</taxon>
        <taxon>Clavelinidae</taxon>
        <taxon>Clavelina</taxon>
    </lineage>
</organism>
<dbReference type="EC" id="7.2.2.-" evidence="14"/>
<evidence type="ECO:0000256" key="3">
    <source>
        <dbReference type="ARBA" id="ARBA00022553"/>
    </source>
</evidence>
<dbReference type="InterPro" id="IPR001757">
    <property type="entry name" value="P_typ_ATPase"/>
</dbReference>
<evidence type="ECO:0000259" key="16">
    <source>
        <dbReference type="SMART" id="SM00831"/>
    </source>
</evidence>
<dbReference type="Pfam" id="PF00689">
    <property type="entry name" value="Cation_ATPase_C"/>
    <property type="match status" value="1"/>
</dbReference>
<sequence length="1300" mass="145033">MYHLEDSNETDSGQSLIPPLAQCSSTDMLECIISLDTQQELVCSGYKRSTFKTSLCYLAIVCTGGFLLLVYYWRPDWKLKCTHSPCRLKVADAVHLATTDDTKQVFVSVVQTMSEELAHLISRRYPPKPSNAANGVLEAEPSYGTAYGRKDSVMYFVHHDFKFFWDPKVQTFVQLGGLDQQVTLEQIHQDSSSGLNKDDLASRQALFGQNVITVKIPSYIELLITEILNPFYIFQLFAVIFWSFDEYYIYASAIFVVSIISAVMSLIQVRKERVRLHDMVEYHNETKTKVFRQNNAEPEVHEVWSKELVPGDVIVIPPSGMLLGFDAALVSGTCIVNESMLTGESVPVTKTPLPSNESELPQTYNIDFQKRHTLFCGTQVVQTRYYPGEAVKAVVVRTGYHTAKGSLVHSILYPKPMDMKLLQDAYRFVGVLFLIAMSGFIYTVVIQSLAGVSASQIALNAVDLITISVPPALPLAMTIGIVYAQLRLKSRKIHCISPQRINISGQVDIVAFDKTGTLTEDGLDLSVVIPVNHRSPGMDSSRFLSPVQPETFQSDLGLSHQITHCMATCHTLTIINQEINGDPLDLKMFEATQWQLFEPKIEDESKYDQLQTTYVRPSPSLLDGEPTLVDSMNLSDPSPSDNENSTSSYDIGIVRQFPFSSSLQRASVIVKPYRSQGRDMVVYMKGAPEKVAKLCRPESLPSDFHDTLKSYTEKGFRMIGMAYKNLKTSWLKAQKIERASVECELTFLGLVAMQNKLKPQSSSALEKLHQANIRTLMVTGDNILTSLSVARESGMIGAHDLVLLAHTTAPTSTEPAQLRWQPAENAASCSSLSNSKESSPFSSGDEKAFKRMKKVAIELEETVSSSWHLAVSGHDYSIIEEYFQEWMEVLAVKGTIFARMSPDQKTSLMENLQSVDYHVCMCGDGANDCGALKRAHAGLSLSEYEASVAAPFTSHTDLGIECVPTLIREGRAALVTSFGVFKFMALYSVIQFCSITILYNVLSNLSDFEYLYIDLIIIDVVALTMSRNHAHSKLHHKRPASSLVSAEVLTSLICQILFQLGAQLAAFFLVQEQCWYTSLTPAQAKNQTYGNATICPSLNHVEDQSQLENDDNLLTYEGATIFYLSCFLYMSVSVAFSRGKPFRTSIYKNKFFIISLILLIGFTIFLMFFAPLDVDNFFEVRPIPDQIFLAILVAIAGGHFLLSVSFEMMVVENSDLWDSIRRSCSCFLRKHVSKRYKVVLGFLQSNCDPIVSSDVAGGDPYQYFVSVADKPPNPFQVVGQTLRSNVKDDRKSFVSIKTGF</sequence>
<dbReference type="InterPro" id="IPR018303">
    <property type="entry name" value="ATPase_P-typ_P_site"/>
</dbReference>
<dbReference type="InterPro" id="IPR044492">
    <property type="entry name" value="P_typ_ATPase_HD_dom"/>
</dbReference>
<feature type="domain" description="Cation-transporting P-type ATPase N-terminal" evidence="16">
    <location>
        <begin position="174"/>
        <end position="247"/>
    </location>
</feature>
<keyword evidence="6 14" id="KW-0547">Nucleotide-binding</keyword>
<dbReference type="InterPro" id="IPR047819">
    <property type="entry name" value="P5A-ATPase_N"/>
</dbReference>
<evidence type="ECO:0000256" key="2">
    <source>
        <dbReference type="ARBA" id="ARBA00006000"/>
    </source>
</evidence>
<evidence type="ECO:0000256" key="10">
    <source>
        <dbReference type="ARBA" id="ARBA00022989"/>
    </source>
</evidence>
<feature type="transmembrane region" description="Helical" evidence="14">
    <location>
        <begin position="222"/>
        <end position="242"/>
    </location>
</feature>
<dbReference type="Gene3D" id="1.20.1110.10">
    <property type="entry name" value="Calcium-transporting ATPase, transmembrane domain"/>
    <property type="match status" value="1"/>
</dbReference>
<gene>
    <name evidence="17" type="ORF">CVLEPA_LOCUS29257</name>
</gene>
<dbReference type="PANTHER" id="PTHR45630">
    <property type="entry name" value="CATION-TRANSPORTING ATPASE-RELATED"/>
    <property type="match status" value="1"/>
</dbReference>
<dbReference type="SFLD" id="SFLDG00002">
    <property type="entry name" value="C1.7:_P-type_atpase_like"/>
    <property type="match status" value="1"/>
</dbReference>
<evidence type="ECO:0000256" key="9">
    <source>
        <dbReference type="ARBA" id="ARBA00022967"/>
    </source>
</evidence>
<feature type="transmembrane region" description="Helical" evidence="14">
    <location>
        <begin position="1187"/>
        <end position="1211"/>
    </location>
</feature>
<feature type="compositionally biased region" description="Polar residues" evidence="15">
    <location>
        <begin position="630"/>
        <end position="647"/>
    </location>
</feature>
<name>A0ABP0GWF0_CLALP</name>
<feature type="transmembrane region" description="Helical" evidence="14">
    <location>
        <begin position="248"/>
        <end position="269"/>
    </location>
</feature>
<dbReference type="PRINTS" id="PR00119">
    <property type="entry name" value="CATATPASE"/>
</dbReference>
<keyword evidence="12 14" id="KW-0472">Membrane</keyword>
<evidence type="ECO:0000313" key="18">
    <source>
        <dbReference type="Proteomes" id="UP001642483"/>
    </source>
</evidence>
<dbReference type="SUPFAM" id="SSF81653">
    <property type="entry name" value="Calcium ATPase, transduction domain A"/>
    <property type="match status" value="1"/>
</dbReference>
<evidence type="ECO:0000256" key="8">
    <source>
        <dbReference type="ARBA" id="ARBA00022842"/>
    </source>
</evidence>
<keyword evidence="11" id="KW-0813">Transport</keyword>
<keyword evidence="11" id="KW-0406">Ion transport</keyword>
<dbReference type="Gene3D" id="2.70.150.10">
    <property type="entry name" value="Calcium-transporting ATPase, cytoplasmic transduction domain A"/>
    <property type="match status" value="1"/>
</dbReference>
<dbReference type="InterPro" id="IPR059000">
    <property type="entry name" value="ATPase_P-type_domA"/>
</dbReference>
<keyword evidence="4 14" id="KW-0812">Transmembrane</keyword>